<gene>
    <name evidence="1" type="ORF">SAMN05661012_04360</name>
</gene>
<evidence type="ECO:0000313" key="1">
    <source>
        <dbReference type="EMBL" id="SFW76461.1"/>
    </source>
</evidence>
<name>A0A1K1RXB8_9BACT</name>
<dbReference type="STRING" id="1004.SAMN05661012_04360"/>
<protein>
    <submittedName>
        <fullName evidence="1">Uncharacterized protein</fullName>
    </submittedName>
</protein>
<dbReference type="EMBL" id="FPIZ01000015">
    <property type="protein sequence ID" value="SFW76461.1"/>
    <property type="molecule type" value="Genomic_DNA"/>
</dbReference>
<dbReference type="AlphaFoldDB" id="A0A1K1RXB8"/>
<reference evidence="1 2" key="1">
    <citation type="submission" date="2016-11" db="EMBL/GenBank/DDBJ databases">
        <authorList>
            <person name="Jaros S."/>
            <person name="Januszkiewicz K."/>
            <person name="Wedrychowicz H."/>
        </authorList>
    </citation>
    <scope>NUCLEOTIDE SEQUENCE [LARGE SCALE GENOMIC DNA]</scope>
    <source>
        <strain evidence="1 2">DSM 784</strain>
    </source>
</reference>
<evidence type="ECO:0000313" key="2">
    <source>
        <dbReference type="Proteomes" id="UP000183788"/>
    </source>
</evidence>
<sequence>MQESCLQEARGAGRNELVKSMIMSKLYDISLENTLMKRCSNSTILTVETNILFKNN</sequence>
<proteinExistence type="predicted"/>
<accession>A0A1K1RXB8</accession>
<organism evidence="1 2">
    <name type="scientific">Chitinophaga sancti</name>
    <dbReference type="NCBI Taxonomy" id="1004"/>
    <lineage>
        <taxon>Bacteria</taxon>
        <taxon>Pseudomonadati</taxon>
        <taxon>Bacteroidota</taxon>
        <taxon>Chitinophagia</taxon>
        <taxon>Chitinophagales</taxon>
        <taxon>Chitinophagaceae</taxon>
        <taxon>Chitinophaga</taxon>
    </lineage>
</organism>
<dbReference type="Proteomes" id="UP000183788">
    <property type="component" value="Unassembled WGS sequence"/>
</dbReference>